<keyword evidence="3" id="KW-0732">Signal</keyword>
<dbReference type="RefSeq" id="WP_231323335.1">
    <property type="nucleotide sequence ID" value="NZ_CP088156.1"/>
</dbReference>
<evidence type="ECO:0000313" key="6">
    <source>
        <dbReference type="Proteomes" id="UP001431010"/>
    </source>
</evidence>
<dbReference type="PANTHER" id="PTHR22946">
    <property type="entry name" value="DIENELACTONE HYDROLASE DOMAIN-CONTAINING PROTEIN-RELATED"/>
    <property type="match status" value="1"/>
</dbReference>
<dbReference type="InterPro" id="IPR050261">
    <property type="entry name" value="FrsA_esterase"/>
</dbReference>
<dbReference type="SUPFAM" id="SSF53474">
    <property type="entry name" value="alpha/beta-Hydrolases"/>
    <property type="match status" value="1"/>
</dbReference>
<feature type="region of interest" description="Disordered" evidence="2">
    <location>
        <begin position="250"/>
        <end position="293"/>
    </location>
</feature>
<dbReference type="Pfam" id="PF01738">
    <property type="entry name" value="DLH"/>
    <property type="match status" value="1"/>
</dbReference>
<dbReference type="Gene3D" id="3.40.50.1820">
    <property type="entry name" value="alpha/beta hydrolase"/>
    <property type="match status" value="1"/>
</dbReference>
<accession>A0ABY3RF43</accession>
<dbReference type="InterPro" id="IPR029058">
    <property type="entry name" value="AB_hydrolase_fold"/>
</dbReference>
<evidence type="ECO:0000313" key="5">
    <source>
        <dbReference type="EMBL" id="UFZ05343.1"/>
    </source>
</evidence>
<keyword evidence="1 5" id="KW-0378">Hydrolase</keyword>
<organism evidence="5 6">
    <name type="scientific">Bradyrhizobium ontarionense</name>
    <dbReference type="NCBI Taxonomy" id="2898149"/>
    <lineage>
        <taxon>Bacteria</taxon>
        <taxon>Pseudomonadati</taxon>
        <taxon>Pseudomonadota</taxon>
        <taxon>Alphaproteobacteria</taxon>
        <taxon>Hyphomicrobiales</taxon>
        <taxon>Nitrobacteraceae</taxon>
        <taxon>Bradyrhizobium</taxon>
    </lineage>
</organism>
<evidence type="ECO:0000256" key="2">
    <source>
        <dbReference type="SAM" id="MobiDB-lite"/>
    </source>
</evidence>
<gene>
    <name evidence="5" type="ORF">LQG66_03200</name>
</gene>
<feature type="chain" id="PRO_5047232959" evidence="3">
    <location>
        <begin position="24"/>
        <end position="293"/>
    </location>
</feature>
<name>A0ABY3RF43_9BRAD</name>
<keyword evidence="6" id="KW-1185">Reference proteome</keyword>
<evidence type="ECO:0000259" key="4">
    <source>
        <dbReference type="Pfam" id="PF01738"/>
    </source>
</evidence>
<feature type="domain" description="Dienelactone hydrolase" evidence="4">
    <location>
        <begin position="102"/>
        <end position="265"/>
    </location>
</feature>
<evidence type="ECO:0000256" key="1">
    <source>
        <dbReference type="ARBA" id="ARBA00022801"/>
    </source>
</evidence>
<dbReference type="GO" id="GO:0016787">
    <property type="term" value="F:hydrolase activity"/>
    <property type="evidence" value="ECO:0007669"/>
    <property type="project" value="UniProtKB-KW"/>
</dbReference>
<dbReference type="PANTHER" id="PTHR22946:SF9">
    <property type="entry name" value="POLYKETIDE TRANSFERASE AF380"/>
    <property type="match status" value="1"/>
</dbReference>
<dbReference type="EMBL" id="CP088156">
    <property type="protein sequence ID" value="UFZ05343.1"/>
    <property type="molecule type" value="Genomic_DNA"/>
</dbReference>
<protein>
    <submittedName>
        <fullName evidence="5">Dienelactone hydrolase family protein</fullName>
    </submittedName>
</protein>
<sequence length="293" mass="30730">MIGTRSNAGAALLAALSLAPAVAAQPDTVYFPSADGHTELAGYLFKPQGKGPFPAIVMLHGRGGPYSSNVNADCTLVSRAAPASPCNAGTLSKRHVMWGSYWAEHGYLALLPDSFGPRGKAHGFGRYTHDDPDRADVNEKTVRPLDAEGALAFLRQRSDVAAGRIVLQGWSNGGSTALNVLFRQGLEPSGFRAALVFYPGCGDKALLGPTLKTRAPIQLFLAADDEEVSPALCSAMADRSHQAGTQIDTTTYPGASHGFDEPSAGRQATAGNGPAMDDALRRSGPIVDGWLKQ</sequence>
<reference evidence="5" key="1">
    <citation type="journal article" date="2024" name="Antonie Van Leeuwenhoek">
        <title>Bradyrhizobium ontarionense sp. nov., a novel bacterial symbiont isolated from Aeschynomene indica (Indian jointvetch), harbours photosynthesis, nitrogen fixation and nitrous oxide (N2O) reductase genes.</title>
        <authorList>
            <person name="Bromfield E.S.P."/>
            <person name="Cloutier S."/>
        </authorList>
    </citation>
    <scope>NUCLEOTIDE SEQUENCE</scope>
    <source>
        <strain evidence="5">A19</strain>
    </source>
</reference>
<proteinExistence type="predicted"/>
<evidence type="ECO:0000256" key="3">
    <source>
        <dbReference type="SAM" id="SignalP"/>
    </source>
</evidence>
<dbReference type="InterPro" id="IPR002925">
    <property type="entry name" value="Dienelactn_hydro"/>
</dbReference>
<dbReference type="Proteomes" id="UP001431010">
    <property type="component" value="Chromosome"/>
</dbReference>
<feature type="signal peptide" evidence="3">
    <location>
        <begin position="1"/>
        <end position="23"/>
    </location>
</feature>